<dbReference type="PROSITE" id="PS50043">
    <property type="entry name" value="HTH_LUXR_2"/>
    <property type="match status" value="1"/>
</dbReference>
<dbReference type="PANTHER" id="PTHR43214:SF41">
    <property type="entry name" value="NITRATE_NITRITE RESPONSE REGULATOR PROTEIN NARP"/>
    <property type="match status" value="1"/>
</dbReference>
<dbReference type="SMART" id="SM00421">
    <property type="entry name" value="HTH_LUXR"/>
    <property type="match status" value="1"/>
</dbReference>
<dbReference type="RefSeq" id="WP_208079983.1">
    <property type="nucleotide sequence ID" value="NZ_CP071869.1"/>
</dbReference>
<dbReference type="Proteomes" id="UP000663920">
    <property type="component" value="Chromosome"/>
</dbReference>
<evidence type="ECO:0000259" key="6">
    <source>
        <dbReference type="PROSITE" id="PS50043"/>
    </source>
</evidence>
<dbReference type="CDD" id="cd06170">
    <property type="entry name" value="LuxR_C_like"/>
    <property type="match status" value="1"/>
</dbReference>
<keyword evidence="1 5" id="KW-0597">Phosphoprotein</keyword>
<dbReference type="GO" id="GO:0000160">
    <property type="term" value="P:phosphorelay signal transduction system"/>
    <property type="evidence" value="ECO:0007669"/>
    <property type="project" value="InterPro"/>
</dbReference>
<proteinExistence type="predicted"/>
<dbReference type="SUPFAM" id="SSF46894">
    <property type="entry name" value="C-terminal effector domain of the bipartite response regulators"/>
    <property type="match status" value="1"/>
</dbReference>
<dbReference type="InterPro" id="IPR058245">
    <property type="entry name" value="NreC/VraR/RcsB-like_REC"/>
</dbReference>
<evidence type="ECO:0000256" key="4">
    <source>
        <dbReference type="ARBA" id="ARBA00023163"/>
    </source>
</evidence>
<keyword evidence="9" id="KW-1185">Reference proteome</keyword>
<keyword evidence="2" id="KW-0805">Transcription regulation</keyword>
<dbReference type="EMBL" id="CP071869">
    <property type="protein sequence ID" value="QTE23998.1"/>
    <property type="molecule type" value="Genomic_DNA"/>
</dbReference>
<organism evidence="8 9">
    <name type="scientific">Polaribacter cellanae</name>
    <dbReference type="NCBI Taxonomy" id="2818493"/>
    <lineage>
        <taxon>Bacteria</taxon>
        <taxon>Pseudomonadati</taxon>
        <taxon>Bacteroidota</taxon>
        <taxon>Flavobacteriia</taxon>
        <taxon>Flavobacteriales</taxon>
        <taxon>Flavobacteriaceae</taxon>
    </lineage>
</organism>
<dbReference type="InterPro" id="IPR039420">
    <property type="entry name" value="WalR-like"/>
</dbReference>
<sequence length="215" mass="24017">MIHTNEIKIVLVDDHKLLRDGLRNIIEQKSNMKVIGEASNGREAVKICSKLMPDVVLIDISMPDLNGVEATSQILKINSEIKVIALSMHSTKQFIQGMFNSGAYGYLLKDGDSEELITAITTVVQNKKHLSKDINQEYLNLLNYGSTLEKSKLSSREKEVLQLIAEGNSSKQIGEILFLSSKTIDVHRNNIMKKIDLHTIPELTKFAIKQGLTSL</sequence>
<dbReference type="Gene3D" id="3.40.50.2300">
    <property type="match status" value="1"/>
</dbReference>
<evidence type="ECO:0000256" key="5">
    <source>
        <dbReference type="PROSITE-ProRule" id="PRU00169"/>
    </source>
</evidence>
<evidence type="ECO:0000313" key="8">
    <source>
        <dbReference type="EMBL" id="QTE23998.1"/>
    </source>
</evidence>
<dbReference type="Pfam" id="PF00196">
    <property type="entry name" value="GerE"/>
    <property type="match status" value="1"/>
</dbReference>
<dbReference type="SMART" id="SM00448">
    <property type="entry name" value="REC"/>
    <property type="match status" value="1"/>
</dbReference>
<dbReference type="InterPro" id="IPR000792">
    <property type="entry name" value="Tscrpt_reg_LuxR_C"/>
</dbReference>
<feature type="modified residue" description="4-aspartylphosphate" evidence="5">
    <location>
        <position position="59"/>
    </location>
</feature>
<dbReference type="SUPFAM" id="SSF52172">
    <property type="entry name" value="CheY-like"/>
    <property type="match status" value="1"/>
</dbReference>
<evidence type="ECO:0000256" key="2">
    <source>
        <dbReference type="ARBA" id="ARBA00023015"/>
    </source>
</evidence>
<protein>
    <submittedName>
        <fullName evidence="8">Response regulator transcription factor</fullName>
    </submittedName>
</protein>
<dbReference type="InterPro" id="IPR016032">
    <property type="entry name" value="Sig_transdc_resp-reg_C-effctor"/>
</dbReference>
<dbReference type="Pfam" id="PF00072">
    <property type="entry name" value="Response_reg"/>
    <property type="match status" value="1"/>
</dbReference>
<evidence type="ECO:0000256" key="3">
    <source>
        <dbReference type="ARBA" id="ARBA00023125"/>
    </source>
</evidence>
<dbReference type="InterPro" id="IPR001789">
    <property type="entry name" value="Sig_transdc_resp-reg_receiver"/>
</dbReference>
<evidence type="ECO:0000256" key="1">
    <source>
        <dbReference type="ARBA" id="ARBA00022553"/>
    </source>
</evidence>
<name>A0A975H8D8_9FLAO</name>
<evidence type="ECO:0000313" key="9">
    <source>
        <dbReference type="Proteomes" id="UP000663920"/>
    </source>
</evidence>
<feature type="domain" description="HTH luxR-type" evidence="6">
    <location>
        <begin position="146"/>
        <end position="211"/>
    </location>
</feature>
<dbReference type="PANTHER" id="PTHR43214">
    <property type="entry name" value="TWO-COMPONENT RESPONSE REGULATOR"/>
    <property type="match status" value="1"/>
</dbReference>
<dbReference type="KEGG" id="pcea:J3359_06940"/>
<evidence type="ECO:0000259" key="7">
    <source>
        <dbReference type="PROSITE" id="PS50110"/>
    </source>
</evidence>
<reference evidence="8 9" key="1">
    <citation type="submission" date="2021-03" db="EMBL/GenBank/DDBJ databases">
        <title>Complete genome of Polaribacter_sp.SM13.</title>
        <authorList>
            <person name="Jeong S.W."/>
            <person name="Bae J.W."/>
        </authorList>
    </citation>
    <scope>NUCLEOTIDE SEQUENCE [LARGE SCALE GENOMIC DNA]</scope>
    <source>
        <strain evidence="8 9">SM13</strain>
    </source>
</reference>
<keyword evidence="3" id="KW-0238">DNA-binding</keyword>
<dbReference type="InterPro" id="IPR011006">
    <property type="entry name" value="CheY-like_superfamily"/>
</dbReference>
<dbReference type="PROSITE" id="PS50110">
    <property type="entry name" value="RESPONSE_REGULATORY"/>
    <property type="match status" value="1"/>
</dbReference>
<gene>
    <name evidence="8" type="ORF">J3359_06940</name>
</gene>
<dbReference type="PROSITE" id="PS00622">
    <property type="entry name" value="HTH_LUXR_1"/>
    <property type="match status" value="1"/>
</dbReference>
<dbReference type="AlphaFoldDB" id="A0A975H8D8"/>
<accession>A0A975H8D8</accession>
<dbReference type="GO" id="GO:0003677">
    <property type="term" value="F:DNA binding"/>
    <property type="evidence" value="ECO:0007669"/>
    <property type="project" value="UniProtKB-KW"/>
</dbReference>
<feature type="domain" description="Response regulatory" evidence="7">
    <location>
        <begin position="8"/>
        <end position="124"/>
    </location>
</feature>
<dbReference type="GO" id="GO:0006355">
    <property type="term" value="P:regulation of DNA-templated transcription"/>
    <property type="evidence" value="ECO:0007669"/>
    <property type="project" value="InterPro"/>
</dbReference>
<dbReference type="CDD" id="cd17535">
    <property type="entry name" value="REC_NarL-like"/>
    <property type="match status" value="1"/>
</dbReference>
<dbReference type="PRINTS" id="PR00038">
    <property type="entry name" value="HTHLUXR"/>
</dbReference>
<keyword evidence="4" id="KW-0804">Transcription</keyword>